<dbReference type="SUPFAM" id="SSF56112">
    <property type="entry name" value="Protein kinase-like (PK-like)"/>
    <property type="match status" value="1"/>
</dbReference>
<feature type="domain" description="Aminoglycoside phosphotransferase" evidence="1">
    <location>
        <begin position="177"/>
        <end position="303"/>
    </location>
</feature>
<dbReference type="InterPro" id="IPR002575">
    <property type="entry name" value="Aminoglycoside_PTrfase"/>
</dbReference>
<protein>
    <submittedName>
        <fullName evidence="2">Kinase-like domain-containing protein</fullName>
    </submittedName>
</protein>
<dbReference type="Gene3D" id="3.30.200.20">
    <property type="entry name" value="Phosphorylase Kinase, domain 1"/>
    <property type="match status" value="1"/>
</dbReference>
<reference evidence="2" key="2">
    <citation type="submission" date="2023-06" db="EMBL/GenBank/DDBJ databases">
        <authorList>
            <consortium name="Lawrence Berkeley National Laboratory"/>
            <person name="Haridas S."/>
            <person name="Hensen N."/>
            <person name="Bonometti L."/>
            <person name="Westerberg I."/>
            <person name="Brannstrom I.O."/>
            <person name="Guillou S."/>
            <person name="Cros-Aarteil S."/>
            <person name="Calhoun S."/>
            <person name="Kuo A."/>
            <person name="Mondo S."/>
            <person name="Pangilinan J."/>
            <person name="Riley R."/>
            <person name="Labutti K."/>
            <person name="Andreopoulos B."/>
            <person name="Lipzen A."/>
            <person name="Chen C."/>
            <person name="Yanf M."/>
            <person name="Daum C."/>
            <person name="Ng V."/>
            <person name="Clum A."/>
            <person name="Steindorff A."/>
            <person name="Ohm R."/>
            <person name="Martin F."/>
            <person name="Silar P."/>
            <person name="Natvig D."/>
            <person name="Lalanne C."/>
            <person name="Gautier V."/>
            <person name="Ament-Velasquez S.L."/>
            <person name="Kruys A."/>
            <person name="Hutchinson M.I."/>
            <person name="Powell A.J."/>
            <person name="Barry K."/>
            <person name="Miller A.N."/>
            <person name="Grigoriev I.V."/>
            <person name="Debuchy R."/>
            <person name="Gladieux P."/>
            <person name="Thoren M.H."/>
            <person name="Johannesson H."/>
        </authorList>
    </citation>
    <scope>NUCLEOTIDE SEQUENCE</scope>
    <source>
        <strain evidence="2">CBS 118394</strain>
    </source>
</reference>
<evidence type="ECO:0000313" key="3">
    <source>
        <dbReference type="Proteomes" id="UP001283341"/>
    </source>
</evidence>
<evidence type="ECO:0000259" key="1">
    <source>
        <dbReference type="Pfam" id="PF01636"/>
    </source>
</evidence>
<keyword evidence="2" id="KW-0808">Transferase</keyword>
<dbReference type="Proteomes" id="UP001283341">
    <property type="component" value="Unassembled WGS sequence"/>
</dbReference>
<dbReference type="GO" id="GO:0016301">
    <property type="term" value="F:kinase activity"/>
    <property type="evidence" value="ECO:0007669"/>
    <property type="project" value="UniProtKB-KW"/>
</dbReference>
<dbReference type="EMBL" id="JAUEDM010000007">
    <property type="protein sequence ID" value="KAK3313788.1"/>
    <property type="molecule type" value="Genomic_DNA"/>
</dbReference>
<keyword evidence="3" id="KW-1185">Reference proteome</keyword>
<reference evidence="2" key="1">
    <citation type="journal article" date="2023" name="Mol. Phylogenet. Evol.">
        <title>Genome-scale phylogeny and comparative genomics of the fungal order Sordariales.</title>
        <authorList>
            <person name="Hensen N."/>
            <person name="Bonometti L."/>
            <person name="Westerberg I."/>
            <person name="Brannstrom I.O."/>
            <person name="Guillou S."/>
            <person name="Cros-Aarteil S."/>
            <person name="Calhoun S."/>
            <person name="Haridas S."/>
            <person name="Kuo A."/>
            <person name="Mondo S."/>
            <person name="Pangilinan J."/>
            <person name="Riley R."/>
            <person name="LaButti K."/>
            <person name="Andreopoulos B."/>
            <person name="Lipzen A."/>
            <person name="Chen C."/>
            <person name="Yan M."/>
            <person name="Daum C."/>
            <person name="Ng V."/>
            <person name="Clum A."/>
            <person name="Steindorff A."/>
            <person name="Ohm R.A."/>
            <person name="Martin F."/>
            <person name="Silar P."/>
            <person name="Natvig D.O."/>
            <person name="Lalanne C."/>
            <person name="Gautier V."/>
            <person name="Ament-Velasquez S.L."/>
            <person name="Kruys A."/>
            <person name="Hutchinson M.I."/>
            <person name="Powell A.J."/>
            <person name="Barry K."/>
            <person name="Miller A.N."/>
            <person name="Grigoriev I.V."/>
            <person name="Debuchy R."/>
            <person name="Gladieux P."/>
            <person name="Hiltunen Thoren M."/>
            <person name="Johannesson H."/>
        </authorList>
    </citation>
    <scope>NUCLEOTIDE SEQUENCE</scope>
    <source>
        <strain evidence="2">CBS 118394</strain>
    </source>
</reference>
<sequence>MAFAGSARLAEKIQRELNHTDYACSSLEPLSGGNSNFMFKGNLIEELEDGAMAIAVKHGEDYIASSPGEILQTTRCRAEMHCLDTLSMLAPTYSQCTVRTPKLYYSNEKSNTMVLEYLPASVDLKTYVLKHLSATANGNASGNENANGSVHVNGYKHANGDEAASGDTKKSLCVGLGTSIGAWLDSFHRWAKLPEQSSLQKTAKANKDMQSMKYRDYYARLVATIDDYPSILEEARETFESVKVMAADELKDTDSLQVIHGDLWTGNAILPDAALKGGELVFIIDWEFCQLGSRPMDLGQMVAELFQLHLYKDIEGAKWLIEGLVKGYGYVDDAFAFRTAIHIGAHLISFGSRMKSWGTEEQIQQSVAQGKEIIMHAWHEDRGWFEAGDLACLFAGR</sequence>
<organism evidence="2 3">
    <name type="scientific">Apodospora peruviana</name>
    <dbReference type="NCBI Taxonomy" id="516989"/>
    <lineage>
        <taxon>Eukaryota</taxon>
        <taxon>Fungi</taxon>
        <taxon>Dikarya</taxon>
        <taxon>Ascomycota</taxon>
        <taxon>Pezizomycotina</taxon>
        <taxon>Sordariomycetes</taxon>
        <taxon>Sordariomycetidae</taxon>
        <taxon>Sordariales</taxon>
        <taxon>Lasiosphaeriaceae</taxon>
        <taxon>Apodospora</taxon>
    </lineage>
</organism>
<comment type="caution">
    <text evidence="2">The sequence shown here is derived from an EMBL/GenBank/DDBJ whole genome shotgun (WGS) entry which is preliminary data.</text>
</comment>
<name>A0AAE0LZW2_9PEZI</name>
<keyword evidence="2" id="KW-0418">Kinase</keyword>
<dbReference type="Gene3D" id="3.90.1200.10">
    <property type="match status" value="1"/>
</dbReference>
<dbReference type="Pfam" id="PF01636">
    <property type="entry name" value="APH"/>
    <property type="match status" value="1"/>
</dbReference>
<dbReference type="AlphaFoldDB" id="A0AAE0LZW2"/>
<evidence type="ECO:0000313" key="2">
    <source>
        <dbReference type="EMBL" id="KAK3313788.1"/>
    </source>
</evidence>
<accession>A0AAE0LZW2</accession>
<proteinExistence type="predicted"/>
<gene>
    <name evidence="2" type="ORF">B0H66DRAFT_361296</name>
</gene>
<dbReference type="InterPro" id="IPR011009">
    <property type="entry name" value="Kinase-like_dom_sf"/>
</dbReference>